<dbReference type="Proteomes" id="UP000235388">
    <property type="component" value="Unassembled WGS sequence"/>
</dbReference>
<feature type="region of interest" description="Disordered" evidence="1">
    <location>
        <begin position="28"/>
        <end position="56"/>
    </location>
</feature>
<protein>
    <submittedName>
        <fullName evidence="2">Uncharacterized protein</fullName>
    </submittedName>
</protein>
<evidence type="ECO:0000313" key="2">
    <source>
        <dbReference type="EMBL" id="PLW56863.1"/>
    </source>
</evidence>
<accession>A0A2N5W3N5</accession>
<feature type="compositionally biased region" description="Pro residues" evidence="1">
    <location>
        <begin position="29"/>
        <end position="56"/>
    </location>
</feature>
<dbReference type="AlphaFoldDB" id="A0A2N5W3N5"/>
<sequence length="99" mass="10350">MDPRGLGYLLTHTPSALCLSPTLHLGGPPGFPPGFSPPPPPPPPPPPLFIPPPPPPPAARKLFGTVPLPLLGTGDLRRMVLSTTVNCVLRLVNSFNVPT</sequence>
<keyword evidence="3" id="KW-1185">Reference proteome</keyword>
<proteinExistence type="predicted"/>
<dbReference type="EMBL" id="PGCJ01000016">
    <property type="protein sequence ID" value="PLW56863.1"/>
    <property type="molecule type" value="Genomic_DNA"/>
</dbReference>
<evidence type="ECO:0000256" key="1">
    <source>
        <dbReference type="SAM" id="MobiDB-lite"/>
    </source>
</evidence>
<organism evidence="2 3">
    <name type="scientific">Puccinia coronata f. sp. avenae</name>
    <dbReference type="NCBI Taxonomy" id="200324"/>
    <lineage>
        <taxon>Eukaryota</taxon>
        <taxon>Fungi</taxon>
        <taxon>Dikarya</taxon>
        <taxon>Basidiomycota</taxon>
        <taxon>Pucciniomycotina</taxon>
        <taxon>Pucciniomycetes</taxon>
        <taxon>Pucciniales</taxon>
        <taxon>Pucciniaceae</taxon>
        <taxon>Puccinia</taxon>
    </lineage>
</organism>
<name>A0A2N5W3N5_9BASI</name>
<gene>
    <name evidence="2" type="ORF">PCANC_01274</name>
</gene>
<comment type="caution">
    <text evidence="2">The sequence shown here is derived from an EMBL/GenBank/DDBJ whole genome shotgun (WGS) entry which is preliminary data.</text>
</comment>
<evidence type="ECO:0000313" key="3">
    <source>
        <dbReference type="Proteomes" id="UP000235388"/>
    </source>
</evidence>
<reference evidence="2 3" key="1">
    <citation type="submission" date="2017-11" db="EMBL/GenBank/DDBJ databases">
        <title>De novo assembly and phasing of dikaryotic genomes from two isolates of Puccinia coronata f. sp. avenae, the causal agent of oat crown rust.</title>
        <authorList>
            <person name="Miller M.E."/>
            <person name="Zhang Y."/>
            <person name="Omidvar V."/>
            <person name="Sperschneider J."/>
            <person name="Schwessinger B."/>
            <person name="Raley C."/>
            <person name="Palmer J.M."/>
            <person name="Garnica D."/>
            <person name="Upadhyaya N."/>
            <person name="Rathjen J."/>
            <person name="Taylor J.M."/>
            <person name="Park R.F."/>
            <person name="Dodds P.N."/>
            <person name="Hirsch C.D."/>
            <person name="Kianian S.F."/>
            <person name="Figueroa M."/>
        </authorList>
    </citation>
    <scope>NUCLEOTIDE SEQUENCE [LARGE SCALE GENOMIC DNA]</scope>
    <source>
        <strain evidence="2">12NC29</strain>
    </source>
</reference>